<reference evidence="8 9" key="1">
    <citation type="journal article" date="2018" name="Microbes Environ.">
        <title>Comparative Genomic Insights into Endofungal Lifestyles of Two Bacterial Endosymbionts, Mycoavidus cysteinexigens and Burkholderia rhizoxinica.</title>
        <authorList>
            <person name="Sharmin D."/>
            <person name="Guo Y."/>
            <person name="Nishizawa T."/>
            <person name="Ohshima S."/>
            <person name="Sato Y."/>
            <person name="Takashima Y."/>
            <person name="Narisawa K."/>
            <person name="Ohta H."/>
        </authorList>
    </citation>
    <scope>NUCLEOTIDE SEQUENCE [LARGE SCALE GENOMIC DNA]</scope>
    <source>
        <strain evidence="8 9">B1-EB</strain>
    </source>
</reference>
<dbReference type="Proteomes" id="UP000282597">
    <property type="component" value="Chromosome"/>
</dbReference>
<protein>
    <submittedName>
        <fullName evidence="8">Transport system permease</fullName>
    </submittedName>
</protein>
<evidence type="ECO:0000256" key="4">
    <source>
        <dbReference type="ARBA" id="ARBA00022475"/>
    </source>
</evidence>
<name>A0A2Z6EVL2_9BURK</name>
<evidence type="ECO:0000313" key="9">
    <source>
        <dbReference type="Proteomes" id="UP000282597"/>
    </source>
</evidence>
<dbReference type="GO" id="GO:0005886">
    <property type="term" value="C:plasma membrane"/>
    <property type="evidence" value="ECO:0007669"/>
    <property type="project" value="UniProtKB-SubCell"/>
</dbReference>
<dbReference type="RefSeq" id="WP_081953578.1">
    <property type="nucleotide sequence ID" value="NZ_AP018150.1"/>
</dbReference>
<evidence type="ECO:0000313" key="8">
    <source>
        <dbReference type="EMBL" id="BBE09494.1"/>
    </source>
</evidence>
<evidence type="ECO:0000256" key="6">
    <source>
        <dbReference type="ARBA" id="ARBA00022989"/>
    </source>
</evidence>
<dbReference type="PANTHER" id="PTHR30472">
    <property type="entry name" value="FERRIC ENTEROBACTIN TRANSPORT SYSTEM PERMEASE PROTEIN"/>
    <property type="match status" value="1"/>
</dbReference>
<evidence type="ECO:0000256" key="3">
    <source>
        <dbReference type="ARBA" id="ARBA00022448"/>
    </source>
</evidence>
<dbReference type="AlphaFoldDB" id="A0A2Z6EVL2"/>
<dbReference type="InterPro" id="IPR037294">
    <property type="entry name" value="ABC_BtuC-like"/>
</dbReference>
<evidence type="ECO:0000256" key="1">
    <source>
        <dbReference type="ARBA" id="ARBA00004651"/>
    </source>
</evidence>
<keyword evidence="4" id="KW-1003">Cell membrane</keyword>
<dbReference type="InterPro" id="IPR000522">
    <property type="entry name" value="ABC_transptr_permease_BtuC"/>
</dbReference>
<keyword evidence="5" id="KW-0812">Transmembrane</keyword>
<gene>
    <name evidence="8" type="ORF">MCB1EB_1333</name>
</gene>
<proteinExistence type="inferred from homology"/>
<keyword evidence="9" id="KW-1185">Reference proteome</keyword>
<dbReference type="KEGG" id="mcys:MCB1EB_1333"/>
<dbReference type="CDD" id="cd06550">
    <property type="entry name" value="TM_ABC_iron-siderophores_like"/>
    <property type="match status" value="1"/>
</dbReference>
<dbReference type="Gene3D" id="1.10.3470.10">
    <property type="entry name" value="ABC transporter involved in vitamin B12 uptake, BtuC"/>
    <property type="match status" value="1"/>
</dbReference>
<dbReference type="Pfam" id="PF01032">
    <property type="entry name" value="FecCD"/>
    <property type="match status" value="1"/>
</dbReference>
<keyword evidence="3" id="KW-0813">Transport</keyword>
<keyword evidence="6" id="KW-1133">Transmembrane helix</keyword>
<comment type="similarity">
    <text evidence="2">Belongs to the binding-protein-dependent transport system permease family. FecCD subfamily.</text>
</comment>
<dbReference type="GO" id="GO:0022857">
    <property type="term" value="F:transmembrane transporter activity"/>
    <property type="evidence" value="ECO:0007669"/>
    <property type="project" value="InterPro"/>
</dbReference>
<comment type="subcellular location">
    <subcellularLocation>
        <location evidence="1">Cell membrane</location>
        <topology evidence="1">Multi-pass membrane protein</topology>
    </subcellularLocation>
</comment>
<keyword evidence="7" id="KW-0472">Membrane</keyword>
<sequence length="330" mass="34368">MTLQRAASIWAILFLIAVIVFVVSLAVGSVTLSFAQLLRVCFIAEDSVAAQIVHTLRLPRAVAGFACGALLSVAGALLQILLRNPLADPYVLGVSGGAASFALGAMMLSVPAFYINLCAFAGALVAIMILLLATRRIGLQHASLIAAPHLLLSGVVLATGWGALMILLLTLAPERALRGMMFWLVGDLSGVTQGWFALVVLAGVLSISLRYATQLNVLLRGETTAYALGVAVVPLRRRIYWLASLATATAVSSIGSVGFIGLVVPHGLRLLLGNDQRMLLPAVALAGGALTLVADLAARTIAAPLQLPLGAVTALIGVPVFLWLLASTRR</sequence>
<evidence type="ECO:0000256" key="7">
    <source>
        <dbReference type="ARBA" id="ARBA00023136"/>
    </source>
</evidence>
<accession>A0A2Z6EVL2</accession>
<dbReference type="PANTHER" id="PTHR30472:SF25">
    <property type="entry name" value="ABC TRANSPORTER PERMEASE PROTEIN MJ0876-RELATED"/>
    <property type="match status" value="1"/>
</dbReference>
<dbReference type="SUPFAM" id="SSF81345">
    <property type="entry name" value="ABC transporter involved in vitamin B12 uptake, BtuC"/>
    <property type="match status" value="1"/>
</dbReference>
<evidence type="ECO:0000256" key="2">
    <source>
        <dbReference type="ARBA" id="ARBA00007935"/>
    </source>
</evidence>
<evidence type="ECO:0000256" key="5">
    <source>
        <dbReference type="ARBA" id="ARBA00022692"/>
    </source>
</evidence>
<dbReference type="EMBL" id="AP018150">
    <property type="protein sequence ID" value="BBE09494.1"/>
    <property type="molecule type" value="Genomic_DNA"/>
</dbReference>
<organism evidence="8 9">
    <name type="scientific">Mycoavidus cysteinexigens</name>
    <dbReference type="NCBI Taxonomy" id="1553431"/>
    <lineage>
        <taxon>Bacteria</taxon>
        <taxon>Pseudomonadati</taxon>
        <taxon>Pseudomonadota</taxon>
        <taxon>Betaproteobacteria</taxon>
        <taxon>Burkholderiales</taxon>
        <taxon>Burkholderiaceae</taxon>
        <taxon>Mycoavidus</taxon>
    </lineage>
</organism>